<accession>A0A1M7GE81</accession>
<sequence length="126" mass="14880">MIVLILLFCGIYILPFMVGEGKILRNPEYFKLSILFSLIPIILAIILLMKSGENFIFESLIPISILILFKRADNYVLKKFNHHLYFSKKHSFDLESKNATWLEFFIQMFIAFGPLFFWFFIGRTLT</sequence>
<keyword evidence="1" id="KW-0812">Transmembrane</keyword>
<feature type="transmembrane region" description="Helical" evidence="1">
    <location>
        <begin position="55"/>
        <end position="72"/>
    </location>
</feature>
<dbReference type="STRING" id="29534.SAMN05444366_2517"/>
<keyword evidence="3" id="KW-1185">Reference proteome</keyword>
<name>A0A1M7GE81_9FLAO</name>
<dbReference type="AlphaFoldDB" id="A0A1M7GE81"/>
<reference evidence="3" key="1">
    <citation type="submission" date="2016-11" db="EMBL/GenBank/DDBJ databases">
        <authorList>
            <person name="Varghese N."/>
            <person name="Submissions S."/>
        </authorList>
    </citation>
    <scope>NUCLEOTIDE SEQUENCE [LARGE SCALE GENOMIC DNA]</scope>
    <source>
        <strain evidence="3">DSM 1811</strain>
    </source>
</reference>
<feature type="transmembrane region" description="Helical" evidence="1">
    <location>
        <begin position="29"/>
        <end position="48"/>
    </location>
</feature>
<proteinExistence type="predicted"/>
<dbReference type="EMBL" id="FRBY01000003">
    <property type="protein sequence ID" value="SHM14593.1"/>
    <property type="molecule type" value="Genomic_DNA"/>
</dbReference>
<protein>
    <submittedName>
        <fullName evidence="2">Uncharacterized protein</fullName>
    </submittedName>
</protein>
<evidence type="ECO:0000256" key="1">
    <source>
        <dbReference type="SAM" id="Phobius"/>
    </source>
</evidence>
<organism evidence="2 3">
    <name type="scientific">Flavobacterium saccharophilum</name>
    <dbReference type="NCBI Taxonomy" id="29534"/>
    <lineage>
        <taxon>Bacteria</taxon>
        <taxon>Pseudomonadati</taxon>
        <taxon>Bacteroidota</taxon>
        <taxon>Flavobacteriia</taxon>
        <taxon>Flavobacteriales</taxon>
        <taxon>Flavobacteriaceae</taxon>
        <taxon>Flavobacterium</taxon>
    </lineage>
</organism>
<feature type="transmembrane region" description="Helical" evidence="1">
    <location>
        <begin position="101"/>
        <end position="121"/>
    </location>
</feature>
<evidence type="ECO:0000313" key="3">
    <source>
        <dbReference type="Proteomes" id="UP000184121"/>
    </source>
</evidence>
<dbReference type="Proteomes" id="UP000184121">
    <property type="component" value="Unassembled WGS sequence"/>
</dbReference>
<evidence type="ECO:0000313" key="2">
    <source>
        <dbReference type="EMBL" id="SHM14593.1"/>
    </source>
</evidence>
<gene>
    <name evidence="2" type="ORF">SAMN05444366_2517</name>
</gene>
<keyword evidence="1" id="KW-0472">Membrane</keyword>
<keyword evidence="1" id="KW-1133">Transmembrane helix</keyword>